<proteinExistence type="predicted"/>
<dbReference type="Pfam" id="PF07690">
    <property type="entry name" value="MFS_1"/>
    <property type="match status" value="1"/>
</dbReference>
<dbReference type="InterPro" id="IPR011701">
    <property type="entry name" value="MFS"/>
</dbReference>
<feature type="transmembrane region" description="Helical" evidence="5">
    <location>
        <begin position="157"/>
        <end position="176"/>
    </location>
</feature>
<dbReference type="PANTHER" id="PTHR42718:SF41">
    <property type="entry name" value="MFS TRANSPORTER OF UNKOWN SPECIFICITY (AFU_ORTHOLOGUE AFUA_5G09940)-RELATED"/>
    <property type="match status" value="1"/>
</dbReference>
<comment type="subcellular location">
    <subcellularLocation>
        <location evidence="1">Membrane</location>
        <topology evidence="1">Multi-pass membrane protein</topology>
    </subcellularLocation>
</comment>
<keyword evidence="3 5" id="KW-1133">Transmembrane helix</keyword>
<dbReference type="GO" id="GO:0016020">
    <property type="term" value="C:membrane"/>
    <property type="evidence" value="ECO:0007669"/>
    <property type="project" value="UniProtKB-SubCell"/>
</dbReference>
<name>A0A194X435_MOLSC</name>
<dbReference type="PROSITE" id="PS50850">
    <property type="entry name" value="MFS"/>
    <property type="match status" value="1"/>
</dbReference>
<feature type="transmembrane region" description="Helical" evidence="5">
    <location>
        <begin position="349"/>
        <end position="373"/>
    </location>
</feature>
<feature type="transmembrane region" description="Helical" evidence="5">
    <location>
        <begin position="277"/>
        <end position="295"/>
    </location>
</feature>
<dbReference type="InterPro" id="IPR036259">
    <property type="entry name" value="MFS_trans_sf"/>
</dbReference>
<keyword evidence="8" id="KW-1185">Reference proteome</keyword>
<evidence type="ECO:0000256" key="1">
    <source>
        <dbReference type="ARBA" id="ARBA00004141"/>
    </source>
</evidence>
<dbReference type="GO" id="GO:0022857">
    <property type="term" value="F:transmembrane transporter activity"/>
    <property type="evidence" value="ECO:0007669"/>
    <property type="project" value="InterPro"/>
</dbReference>
<dbReference type="InterPro" id="IPR020846">
    <property type="entry name" value="MFS_dom"/>
</dbReference>
<accession>A0A194X435</accession>
<dbReference type="AlphaFoldDB" id="A0A194X435"/>
<feature type="transmembrane region" description="Helical" evidence="5">
    <location>
        <begin position="124"/>
        <end position="151"/>
    </location>
</feature>
<keyword evidence="4 5" id="KW-0472">Membrane</keyword>
<dbReference type="OrthoDB" id="440755at2759"/>
<evidence type="ECO:0000256" key="5">
    <source>
        <dbReference type="SAM" id="Phobius"/>
    </source>
</evidence>
<feature type="transmembrane region" description="Helical" evidence="5">
    <location>
        <begin position="246"/>
        <end position="265"/>
    </location>
</feature>
<feature type="transmembrane region" description="Helical" evidence="5">
    <location>
        <begin position="55"/>
        <end position="82"/>
    </location>
</feature>
<feature type="transmembrane region" description="Helical" evidence="5">
    <location>
        <begin position="380"/>
        <end position="399"/>
    </location>
</feature>
<feature type="transmembrane region" description="Helical" evidence="5">
    <location>
        <begin position="405"/>
        <end position="430"/>
    </location>
</feature>
<organism evidence="7 8">
    <name type="scientific">Mollisia scopiformis</name>
    <name type="common">Conifer needle endophyte fungus</name>
    <name type="synonym">Phialocephala scopiformis</name>
    <dbReference type="NCBI Taxonomy" id="149040"/>
    <lineage>
        <taxon>Eukaryota</taxon>
        <taxon>Fungi</taxon>
        <taxon>Dikarya</taxon>
        <taxon>Ascomycota</taxon>
        <taxon>Pezizomycotina</taxon>
        <taxon>Leotiomycetes</taxon>
        <taxon>Helotiales</taxon>
        <taxon>Mollisiaceae</taxon>
        <taxon>Mollisia</taxon>
    </lineage>
</organism>
<gene>
    <name evidence="7" type="ORF">LY89DRAFT_783994</name>
</gene>
<feature type="transmembrane region" description="Helical" evidence="5">
    <location>
        <begin position="183"/>
        <end position="207"/>
    </location>
</feature>
<dbReference type="Proteomes" id="UP000070700">
    <property type="component" value="Unassembled WGS sequence"/>
</dbReference>
<feature type="transmembrane region" description="Helical" evidence="5">
    <location>
        <begin position="442"/>
        <end position="463"/>
    </location>
</feature>
<feature type="transmembrane region" description="Helical" evidence="5">
    <location>
        <begin position="213"/>
        <end position="234"/>
    </location>
</feature>
<evidence type="ECO:0000313" key="8">
    <source>
        <dbReference type="Proteomes" id="UP000070700"/>
    </source>
</evidence>
<sequence length="523" mass="56829">MAETPSSVDTISTFLPDIEKTPSLVDNVIDSQKYRNVPLPAPSQIQDNLTSSRKIAIATFLILCNSVLFLSFGSCMGGGFSIGASFGVHDPTTTAWIAASYPLTQGAFVLISGRIGAVYGHKNILFLGGVWWILWSMINGFCTTSIIPFSIARAMSGIGAAFVMPNIVAILGITFPPGRGRNLVLGFFGFGAPVGGTIGVLLIAVFIEWVQWRWFFFTIAILGGVLFGALWFVLPPENAVDKEGSVDWLGAFIGLTSLILFNFVWNQAPAVGWHTSYEIALLPVSIIGFICFAIWEHRFAKSPIMPLDIWTAPSFLALVLVVLFSIMSYGIALWYMVAWQQLVRQWSVFHFAIGLIPHAIFGGLAAPFAAWLIPRVAAQWIMAFGASFILLSSVLLVTMPAQQSYWAQVFPATILMALCPDFMFTAAQIVATNSVRRHEQGIAGSLISLLQLYGASIGLGFAGTVEANTNRGGMETLVGYRGALYFAIGLAVAALVIDVLFVRVPKDEREGWQHEEDMVMKSG</sequence>
<dbReference type="InParanoid" id="A0A194X435"/>
<evidence type="ECO:0000256" key="4">
    <source>
        <dbReference type="ARBA" id="ARBA00023136"/>
    </source>
</evidence>
<feature type="domain" description="Major facilitator superfamily (MFS) profile" evidence="6">
    <location>
        <begin position="51"/>
        <end position="506"/>
    </location>
</feature>
<evidence type="ECO:0000313" key="7">
    <source>
        <dbReference type="EMBL" id="KUJ14948.1"/>
    </source>
</evidence>
<keyword evidence="2 5" id="KW-0812">Transmembrane</keyword>
<feature type="transmembrane region" description="Helical" evidence="5">
    <location>
        <begin position="315"/>
        <end position="337"/>
    </location>
</feature>
<dbReference type="RefSeq" id="XP_018069303.1">
    <property type="nucleotide sequence ID" value="XM_018222741.1"/>
</dbReference>
<evidence type="ECO:0000256" key="3">
    <source>
        <dbReference type="ARBA" id="ARBA00022989"/>
    </source>
</evidence>
<dbReference type="EMBL" id="KQ947419">
    <property type="protein sequence ID" value="KUJ14948.1"/>
    <property type="molecule type" value="Genomic_DNA"/>
</dbReference>
<dbReference type="PANTHER" id="PTHR42718">
    <property type="entry name" value="MAJOR FACILITATOR SUPERFAMILY MULTIDRUG TRANSPORTER MFSC"/>
    <property type="match status" value="1"/>
</dbReference>
<dbReference type="Gene3D" id="1.20.1250.20">
    <property type="entry name" value="MFS general substrate transporter like domains"/>
    <property type="match status" value="2"/>
</dbReference>
<evidence type="ECO:0000259" key="6">
    <source>
        <dbReference type="PROSITE" id="PS50850"/>
    </source>
</evidence>
<dbReference type="GeneID" id="28832467"/>
<dbReference type="KEGG" id="psco:LY89DRAFT_783994"/>
<evidence type="ECO:0000256" key="2">
    <source>
        <dbReference type="ARBA" id="ARBA00022692"/>
    </source>
</evidence>
<reference evidence="7 8" key="1">
    <citation type="submission" date="2015-10" db="EMBL/GenBank/DDBJ databases">
        <title>Full genome of DAOMC 229536 Phialocephala scopiformis, a fungal endophyte of spruce producing the potent anti-insectan compound rugulosin.</title>
        <authorList>
            <consortium name="DOE Joint Genome Institute"/>
            <person name="Walker A.K."/>
            <person name="Frasz S.L."/>
            <person name="Seifert K.A."/>
            <person name="Miller J.D."/>
            <person name="Mondo S.J."/>
            <person name="Labutti K."/>
            <person name="Lipzen A."/>
            <person name="Dockter R."/>
            <person name="Kennedy M."/>
            <person name="Grigoriev I.V."/>
            <person name="Spatafora J.W."/>
        </authorList>
    </citation>
    <scope>NUCLEOTIDE SEQUENCE [LARGE SCALE GENOMIC DNA]</scope>
    <source>
        <strain evidence="7 8">CBS 120377</strain>
    </source>
</reference>
<dbReference type="SUPFAM" id="SSF103473">
    <property type="entry name" value="MFS general substrate transporter"/>
    <property type="match status" value="1"/>
</dbReference>
<protein>
    <submittedName>
        <fullName evidence="7">MFS general substrate transporter</fullName>
    </submittedName>
</protein>
<feature type="transmembrane region" description="Helical" evidence="5">
    <location>
        <begin position="483"/>
        <end position="502"/>
    </location>
</feature>